<feature type="signal peptide" evidence="1">
    <location>
        <begin position="1"/>
        <end position="21"/>
    </location>
</feature>
<evidence type="ECO:0000256" key="1">
    <source>
        <dbReference type="SAM" id="SignalP"/>
    </source>
</evidence>
<dbReference type="RefSeq" id="WP_070978176.1">
    <property type="nucleotide sequence ID" value="NZ_CP017707.1"/>
</dbReference>
<dbReference type="GeneID" id="68839756"/>
<dbReference type="AlphaFoldDB" id="A0A1D9LBL6"/>
<evidence type="ECO:0000313" key="3">
    <source>
        <dbReference type="Proteomes" id="UP000178776"/>
    </source>
</evidence>
<keyword evidence="1" id="KW-0732">Signal</keyword>
<accession>A0A1D9LBL6</accession>
<protein>
    <recommendedName>
        <fullName evidence="4">DUF1302 domain-containing protein</fullName>
    </recommendedName>
</protein>
<dbReference type="InterPro" id="IPR010727">
    <property type="entry name" value="DUF1302"/>
</dbReference>
<proteinExistence type="predicted"/>
<organism evidence="2 3">
    <name type="scientific">Chromobacterium vaccinii</name>
    <dbReference type="NCBI Taxonomy" id="1108595"/>
    <lineage>
        <taxon>Bacteria</taxon>
        <taxon>Pseudomonadati</taxon>
        <taxon>Pseudomonadota</taxon>
        <taxon>Betaproteobacteria</taxon>
        <taxon>Neisseriales</taxon>
        <taxon>Chromobacteriaceae</taxon>
        <taxon>Chromobacterium</taxon>
    </lineage>
</organism>
<reference evidence="2 3" key="1">
    <citation type="submission" date="2016-10" db="EMBL/GenBank/DDBJ databases">
        <title>Chromobacterium muskegensis sp. nov., an insecticidal bacterium isolated from Sphagnum bogs.</title>
        <authorList>
            <person name="Sparks M.E."/>
            <person name="Blackburn M.B."/>
            <person name="Gundersen-Rindal D.E."/>
            <person name="Mitchell A."/>
            <person name="Farrar R."/>
            <person name="Kuhar D."/>
        </authorList>
    </citation>
    <scope>NUCLEOTIDE SEQUENCE [LARGE SCALE GENOMIC DNA]</scope>
    <source>
        <strain evidence="2 3">21-1</strain>
    </source>
</reference>
<dbReference type="KEGG" id="cvc:BKX93_00760"/>
<evidence type="ECO:0008006" key="4">
    <source>
        <dbReference type="Google" id="ProtNLM"/>
    </source>
</evidence>
<dbReference type="Proteomes" id="UP000178776">
    <property type="component" value="Chromosome"/>
</dbReference>
<dbReference type="Pfam" id="PF06980">
    <property type="entry name" value="DUF1302"/>
    <property type="match status" value="1"/>
</dbReference>
<sequence length="605" mass="65157">MKRMHGCESLLLMLLAGAGHAGEITVSTLPSGLGDGYRLDLGGWTLETKGAMAIGSVYRTENPNDVFTNHANAMDTLNDGDLNYRRGDLISESWQGYAQGDLRKGNGGAFVSAKAWYDYGLIHNGVPHGHSPNGYAPGAALNDDKFTQLGRFSGAALDDAYVYGDYNLGDASLLLRLGQQVIPWITPTTILGGIQQVNAMDFNALGRSGTIPEMVNIPAPAFYAKLKATSKLTVDGYYQFKFEPNAYPACGTFYSGSDYAQPGCNALTLNGTLLSRLLRRNVVTTDQQSLANPLDYIQRAPDDKPYGGQFGFSLGYLFDNIGLLGLFYSNQASMMSFNQMIRTGPGVFLPAAANQGRAVPAGIAGQFLRAYPDNIHMYGVNFRTRLPDGTGVYSELTYRPNQPVAWNGSDFLYGVLAGSGPLGYLAATPAGYLARGYDTFGSSQLTLGASKALGRLLGGDAKLSAEAGIKHLSGLPDAYVMRYGRVGFGQAPSAATPSCNGTGPSCALDGFVTANAWGWRAKLEERYYGALPGLDLMPSLALAYDVKGYSHDGQFMEGRRSALWRLQAEYRKRYQFELLYLKTAGGDYNTLQDRSLAMISAGIKF</sequence>
<gene>
    <name evidence="2" type="ORF">BKX93_00760</name>
</gene>
<dbReference type="STRING" id="1108595.BKX93_00760"/>
<feature type="chain" id="PRO_5009443015" description="DUF1302 domain-containing protein" evidence="1">
    <location>
        <begin position="22"/>
        <end position="605"/>
    </location>
</feature>
<dbReference type="EMBL" id="CP017707">
    <property type="protein sequence ID" value="AOZ48667.1"/>
    <property type="molecule type" value="Genomic_DNA"/>
</dbReference>
<evidence type="ECO:0000313" key="2">
    <source>
        <dbReference type="EMBL" id="AOZ48667.1"/>
    </source>
</evidence>
<name>A0A1D9LBL6_9NEIS</name>